<dbReference type="Pfam" id="PF00353">
    <property type="entry name" value="HemolysinCabind"/>
    <property type="match status" value="19"/>
</dbReference>
<proteinExistence type="predicted"/>
<dbReference type="eggNOG" id="COG2931">
    <property type="taxonomic scope" value="Bacteria"/>
</dbReference>
<reference evidence="2 3" key="1">
    <citation type="journal article" date="2010" name="J. Bacteriol.">
        <title>Genome sequences of Oceanicola granulosus HTCC2516(T) and Oceanicola batsensis HTCC2597(TDelta).</title>
        <authorList>
            <person name="Thrash J.C."/>
            <person name="Cho J.C."/>
            <person name="Vergin K.L."/>
            <person name="Giovannoni S.J."/>
        </authorList>
    </citation>
    <scope>NUCLEOTIDE SEQUENCE [LARGE SCALE GENOMIC DNA]</scope>
    <source>
        <strain evidence="3">ATCC BAA-861 / DSM 15982 / KCTC 12143 / HTCC2516</strain>
    </source>
</reference>
<feature type="region of interest" description="Disordered" evidence="1">
    <location>
        <begin position="3739"/>
        <end position="3777"/>
    </location>
</feature>
<dbReference type="HOGENOM" id="CLU_223225_0_0_5"/>
<name>Q2CJQ4_OCEGH</name>
<protein>
    <submittedName>
        <fullName evidence="2">Type I secretion target repeat protein</fullName>
    </submittedName>
</protein>
<gene>
    <name evidence="2" type="ORF">OG2516_11496</name>
</gene>
<dbReference type="InterPro" id="IPR001343">
    <property type="entry name" value="Hemolysn_Ca-bd"/>
</dbReference>
<dbReference type="GO" id="GO:0005509">
    <property type="term" value="F:calcium ion binding"/>
    <property type="evidence" value="ECO:0007669"/>
    <property type="project" value="InterPro"/>
</dbReference>
<sequence>MADMIREIRALEKRVLLDANLEWSIGASDIVSLGLEGMASLFEDQFEEISTFFEDFRDAFESAEALLSSVVETADSAGGASPELSAMVETIKSAVDSVRDTHQALIDTIFSETGLNDVAVRINSEIETTHPTLTADYSGADLAEKFTLSAFAARGVDGAITDLIEAKYSGEDAPTKASLKGAFKDGFNDGIYTKMLGGTNPFSVDLTDVTSGTDTIIGFTQNTTNSEAVDVTVTLPKVTLMLDRLIGSDALGFSVGEALETVVSTAESFSFTLTPVTTMNGGALEEVGLDVDGFDVDTLFEVGGVTINLADLTDFRLGFVSGQIDTVELGKLGLFFEGADTLTLGARLTGIDSGSFDFAFDLASTFTPDFSVKVQEVGAAAYTDILTDTSYEVLKVDGAAALDIGGSNVDFDVALGVGTIFDSSAVSGAESRLVQMLKDVEVTSFLIDITAGVTDPTLEAALEEAIQSMAVLAGEQIKDVLTSLGVSISSTLANATFDVAIPFTDVELGDAFGDVRNFFLGLPAMFEVSSESLGYGGEATETSLRNETTEQTGNILSFADLSIFASFNDILEVTVLTGATTTNGAGEDVPVTETVEVNLQSLVFTNLSTGEALDLLIDRFNTAFAARGLFFENDGNNALKVKASEVGGFFQTFTLADATLKMAGTNAGLTLGSLGFDSANASTSTDANDVTRTALSFLTANTSAELGAIDFTALAGVGSLRFDITVDGVLKTIDVAASGGSWSNVAGLVADLNAAFTEFGAGIAVSANSGGDGLAYSLTDGSIAQATLRLATEDLLVALDIDGLITWVNVELDKVLSGASLALNDDGSLVLSLPDVTGAASFGSADPISFSAADLGLGDIADLTLSANLEGDVAASFSSAIGIDFGSLFDGIMSSGGATTLGGKSSLGDNFIATVLDSVFLEGISLDASVRATASSVTGGADIGLAKVALGGTDPTQNFIVLDAQMRAALVGEDGDGAFSDRMSFGHLYGKLTAGAVGDLIGTLNLEGGIATDDEGNALDASGAAATALADIEVRDGVIDSPFAAGSRGNMLYISIGDIEIDVVGIGGLPEDAFAGLTVATGSVFEFDDTTDINIDSPLAESLTGLGEGDILDVMTNIATMLQAVGETFEDNFPFLGTDIPLLNFSVLDSLDFATSFLEALQDLRDDPQMGLDVIDAFFEGIFGADTVTLTWDAPNQTIDFALELDFLQDYSEEVGFQVDLAQLLGDQLADVLGAGLADLVTGLVDAKGDASFIFDPDLSFNLVFGIDLAPLLVEPTVLADDATALDALSTVGGLVESTSGANDLRIAIQSDSGTTNTVSLDVSSATDMGELIALIDSAIDGATSGTASVALVDGVVTFTDSRAEIVDTTGVTALFGAAEAEAADNAGTLELDFDAGYTDYAAAVSFALSINDGEAVTVSLDADATRTTQTDFVDALNTALQALSVARALLSEGAITGTTLKLSQLVRAVVDGGTIKLRGTDFATASGYDPIGFKAQGIDQSETVTVKLTDLTGANVARLLGFSSGTAVTVGEDALGETIYLGVDAAAPRVFLDTDQTELRAELTAGSVGGLNVSIGLGPISANVTGGSAYISDGTAGGGPAFISLGLNDIDGDANDGEYDLSDLRDIFSDASRSFLDLFDFDMGIGIFVDLPLSDSFGFFDPATDGLEYSGTLLEVVDNVDFSTFTVADLGNFFQGDLISLFEDGKIDISAANTFTDFELTLPDLSDFFSNFNIAAFLNDPIAVIDGLESVMGTIERVIDDYMSDIDVPIVGDALSTGLTFFDDFRYAVLDPARDYAEQPKADGSLPTTVDLITGFLNDEMNDLLGTTGETYLQAFLNTDDPGNPYLYAALNFTGTIFSEMLDIDFDFGIPGFNMEVEDGSEILLELNYLVNLGFGIDGSGFFLLNDTDQDEIAIEFLADAGSFTGSMSVLNLLGVSAAAVEVDGNDNVIKSAHDGQQGIARVTAGLGADLYGDSGTEITSIDYDLSGIAPVFGSTVLDYEKLIYFGQLDTSNLIAFDFSAEAELQLTLEGNVLNPTTGDPITIGGVEFLPTVATELLFSGDYTLSGGLSLDKLEFSNVRIDLENLVGGVLDPILDPIRAFIDPLNEYFGWLNDAPFSYMLDAVSTAFPILKLPVTIADTIITVTEFVADLQDNDYKIIFGDYDFSGVSADESFTDIDASTTKTSSGSGSGSNSLDSMLSSGGSTFGQFGSESGGFLFKLPLLQDPFSAINLLTGDFESVDLVEATFSLFNFDYDIDIVQSLLNAISAPGWVQNIINGALSANISAKFFAGFTVGYDLGGIANFVNTLDPIRLLDGVYIDAEPGSLIEASFELAASLNAGIAGLSGSAGAGVDLAFNDPDGDGKLRLPELTAIIEAAADEFAAGDIIDGLEYLFVGSAYYHANLSVWAGINLPWPLPDLKFSFDVFDFGDTVNFGGTPLTTGIAPEVADGGTAVLNIGANAGNSFTKLSEDGDDKVVISGPNSPYSVSLTTNGGNATGSLNQNLGSIVAPLGDGTNVLDMSGVTSDITTVTIAGSGKDTIILPKTGLHVVVSGDDVDSITTEAGSSGTYIIFAGAGADRIDIKGGNVVVLGGDDYGIGEKLKEKYIGNGDPVVDAELLAFLGINADGTLNASGGANYTFGGVAMNLAGVVAGFTEGSQQKNDSAADSITVGAGNHVILGAKGADEITFATGSGDTAIVLGGAGADQITGTNAGSASIEAGAGQDRVVLSGGGSSTIFGWGAAAATEGLDPDAAVAALARADGADMLIGGDGADTIHGQYGGDIIIGGLGDDVITGGLDNDILIGGAVTISDPANNVFDPTVSDLHITRATGLVLTTGDVADGNDSVSGNGGQDVVVGGGGNDWLRGGALADLVVGDFGTIGISSNLIAESFTSLHAESANAGTDDLEGGSGGDILVAGGAAPGDSESVTDLLGDNTVLGDFGTVTGARILEGVTGVVSIASNTGGADSITLGNGNDIVLAGEGNDVVDMGGGGDIVIGDLGTLDITAGTIETSAAGTSGDDTITLGSGFADDIYDIVLGGGGNDTVTSNTGGLAFLGDDGSMVLDSLGLSELRTYSPLSSSASADDIKADEATRETIDKTVRQITSDATAAGGNDSLTTSGGTVYSVLGGGSDTATLGDGDAVVLGDDGTIELVLGGSPEEVQVQTVTSASAGGDTLSSGSGRDLLVGGDGADSISGGDGANVLLGDSGTVTRPFETGTDIDITADVTGNDGNDTITGGADVDLVIGGGGDDTITLGEGANVAAGDGGVLAVSGTDITLTSTADSRDGADNVSAGSSRDILILGGGSDEADLGDGDNLALGDSGELVLDGSGLSLTSESADSDGGDSLTTGAGNDLVVLGGGADDASLGNGTNALLGDSGTLVSSLDFATLTLTSASILTRDGADSVTSGSGRDVMILGGAGDTAALGDGDNLALGDSGTLTVDATDLILESTSQDNDGSDDLSTGEGNDLVVLGGDADIATLGDGTNALLGDSGTLTSTADFLTLTLTSATDRSRDGADSVTAGSGRDVVVLGGAGDTGDLGDGDNLALGDSGLLTIDPADLTLTSQSDATDGDDSLTTGTGNDLAILGGLADTATLGDGTNALLGDSGTLTSTADFLTLTLTSATDRSRDGADSVTSGSGRDVVVLGGAGDTGDLGDGDNLALGDSGLLTIDPADLTLVSESDATDGDDSLTTGAGADLVVLGGLADTAALGDGTNAALGDSGTLTSSADFATQSLASATDRSRDGADSVTSGSGRDSVILGGADDSADLGDGDNAALGDSGTLIHDATGRTLVSEVDVTDGDDSVTTGLGNDVAILGTGSDSGTLGEGDNAALGDSGTLVASADLTEMTLVSDADITDGDDSLTAGAGRDLVILGGANDTADLGDGDNSAIGDSGELVLDADGRTLTSASADTDGVDTLTTGSGDDAAILGGAGDTAALGEGDNSALGDSGSLIASADMLTVTLESVGDARDGDDSLTAGAGRDLVILGGANDTADLGDGDNSAIGDSGELVLDVDGRTLTSASADTDGIDTLTTGSGDDAAILGGAGDTAVLGEGDNSALGDSGSLIASADMLTVTLESVGDVRDGDDSLTAGAGRDLVILGGANDTADLGDGDNSAIGDSGELVLDADGRTLTSASADTDGIDSLTTGSGDDAAILGGAGDTAVLGEGDNSALGDSGSLIASADMLTVTLESVGDARDGDDSLTAGAGRDLVILGGANDTADLGDGDNSAIGDSGELVLDADGRTLTSASADTDGVDTLTTGSGDDAAILGGAGDTAVLGEGDNLALGDSGSIAATADGAQIALSSVGDVRDGDDSVTAGAGHDFVVLGGADDTAALGDGDNLAVGDSGLVTVVSGDIVLISESADTDGVDSLTTGLGDDTAILGGRGDTATLGEGDNIALGDSGAISSAFATLMISLESDGNLRDGDDSLTAGAGRDLVILGGANDTADLGDGDNSALGDSGELIVGVEGRSLLSNSADTDGIDLLTTGSGDDAAVLGARGDTALLGEGDNIALGDSGQILASADMLSLELASTGDLRDGNDSLVTGAGRDVVILGGRADTASLGDGDNSALGDSGDIKLTPEGQTLFSGSAATDGIDSLTTGIGDDTAILGGRGDTAILGEGDNSALGDSGSIVASADLATIGLGSESRNRDGDDSISAGAGRDLVILGGAADIARLGDGDNSVLGDSGGIGLAPGALALESRAALTDAADLVVTGAGQDLAILGGDDDVARLGDGDNGALGDSGRIAREQIGGVEQLALDTTDAEIGGNDTITTGLGEDALLGGMGDDNIRSGDGRDALVGDNGEILWKRTTDELRRLEVRTTNSAIGGDDKLRSGAGHDVALGGVGDDLIETDTGDDAVAGDNAAYLAAAQGGIGELVSTAFAVGGDDRLMLGRGDDLGIGGGGDDVIKVGNGNDFASGDSATLTFLAETRLITAVLTDVFNGGDDRISAKGTSSGDNILIGAAGADEVTGGGRDDLVAGDVVTLELQDPATAREGQSHVDRLLRIVSANPLVAADDVLDGGPGDDIAIGGFGDDLINGGSGQDFLFGDLVNWQRVFEDLGGGSVAEAITFETMLPYVEGGYDVIRGGDGPDVLVGSLGPDLFVGNTAQDQLFGDSYWGLYLVLWESGFSSDTPTRLLSTLNFPGFGANDLVSLSQTNEAISNTVNMDLFLQGTPPAPEPELVAGQRDVSSMMDGLQARALQSFAVDYFSQESVRLELAQLMLLGADAELLGESAMQSLLLRLVVLGVELDASQMLELRATVWQIIEAIEAGAAEQPAGLDDGAANTDTVPAAIAAE</sequence>
<dbReference type="EMBL" id="AAOT01000001">
    <property type="protein sequence ID" value="EAR53085.1"/>
    <property type="molecule type" value="Genomic_DNA"/>
</dbReference>
<evidence type="ECO:0000313" key="3">
    <source>
        <dbReference type="Proteomes" id="UP000003635"/>
    </source>
</evidence>
<organism evidence="2 3">
    <name type="scientific">Oceanicola granulosus (strain ATCC BAA-861 / DSM 15982 / KCTC 12143 / HTCC2516)</name>
    <dbReference type="NCBI Taxonomy" id="314256"/>
    <lineage>
        <taxon>Bacteria</taxon>
        <taxon>Pseudomonadati</taxon>
        <taxon>Pseudomonadota</taxon>
        <taxon>Alphaproteobacteria</taxon>
        <taxon>Rhodobacterales</taxon>
        <taxon>Roseobacteraceae</taxon>
        <taxon>Oceanicola</taxon>
    </lineage>
</organism>
<evidence type="ECO:0000256" key="1">
    <source>
        <dbReference type="SAM" id="MobiDB-lite"/>
    </source>
</evidence>
<evidence type="ECO:0000313" key="2">
    <source>
        <dbReference type="EMBL" id="EAR53085.1"/>
    </source>
</evidence>
<accession>Q2CJQ4</accession>
<dbReference type="Gene3D" id="2.150.10.10">
    <property type="entry name" value="Serralysin-like metalloprotease, C-terminal"/>
    <property type="match status" value="3"/>
</dbReference>
<comment type="caution">
    <text evidence="2">The sequence shown here is derived from an EMBL/GenBank/DDBJ whole genome shotgun (WGS) entry which is preliminary data.</text>
</comment>
<dbReference type="SUPFAM" id="SSF51120">
    <property type="entry name" value="beta-Roll"/>
    <property type="match status" value="2"/>
</dbReference>
<dbReference type="PROSITE" id="PS00330">
    <property type="entry name" value="HEMOLYSIN_CALCIUM"/>
    <property type="match status" value="4"/>
</dbReference>
<dbReference type="InterPro" id="IPR011049">
    <property type="entry name" value="Serralysin-like_metalloprot_C"/>
</dbReference>
<dbReference type="InterPro" id="IPR018511">
    <property type="entry name" value="Hemolysin-typ_Ca-bd_CS"/>
</dbReference>
<keyword evidence="3" id="KW-1185">Reference proteome</keyword>
<dbReference type="Proteomes" id="UP000003635">
    <property type="component" value="Unassembled WGS sequence"/>
</dbReference>
<dbReference type="STRING" id="314256.OG2516_11496"/>